<evidence type="ECO:0000313" key="7">
    <source>
        <dbReference type="EMBL" id="OCL05290.1"/>
    </source>
</evidence>
<feature type="transmembrane region" description="Helical" evidence="5">
    <location>
        <begin position="12"/>
        <end position="31"/>
    </location>
</feature>
<dbReference type="EMBL" id="KV750329">
    <property type="protein sequence ID" value="OCL05290.1"/>
    <property type="molecule type" value="Genomic_DNA"/>
</dbReference>
<dbReference type="InterPro" id="IPR008253">
    <property type="entry name" value="Marvel"/>
</dbReference>
<evidence type="ECO:0000256" key="4">
    <source>
        <dbReference type="ARBA" id="ARBA00023136"/>
    </source>
</evidence>
<keyword evidence="8" id="KW-1185">Reference proteome</keyword>
<comment type="subcellular location">
    <subcellularLocation>
        <location evidence="1">Membrane</location>
        <topology evidence="1">Multi-pass membrane protein</topology>
    </subcellularLocation>
</comment>
<dbReference type="GO" id="GO:0016020">
    <property type="term" value="C:membrane"/>
    <property type="evidence" value="ECO:0007669"/>
    <property type="project" value="UniProtKB-SubCell"/>
</dbReference>
<keyword evidence="4 5" id="KW-0472">Membrane</keyword>
<dbReference type="AlphaFoldDB" id="A0A8E2EUW4"/>
<dbReference type="PANTHER" id="PTHR37451:SF1">
    <property type="entry name" value="MARVEL DOMAIN-CONTAINING PROTEIN"/>
    <property type="match status" value="1"/>
</dbReference>
<sequence>MAFAYTLPLRAVQGVLALIILGLVAYIINAYDGPYDYGFSPDCVNYYLFCSIWTLLALAYLILAPLYFARLAHKFAVLAVETLTMIFWFAGWIAMAAFWGDIRCGSKGGPCGAGTAAIVFGVVEWLTFLATTVMAALYIRDTGRHNSKHDPAMEVHAGV</sequence>
<name>A0A8E2EUW4_9PEZI</name>
<organism evidence="7 8">
    <name type="scientific">Glonium stellatum</name>
    <dbReference type="NCBI Taxonomy" id="574774"/>
    <lineage>
        <taxon>Eukaryota</taxon>
        <taxon>Fungi</taxon>
        <taxon>Dikarya</taxon>
        <taxon>Ascomycota</taxon>
        <taxon>Pezizomycotina</taxon>
        <taxon>Dothideomycetes</taxon>
        <taxon>Pleosporomycetidae</taxon>
        <taxon>Gloniales</taxon>
        <taxon>Gloniaceae</taxon>
        <taxon>Glonium</taxon>
    </lineage>
</organism>
<evidence type="ECO:0000256" key="2">
    <source>
        <dbReference type="ARBA" id="ARBA00022692"/>
    </source>
</evidence>
<dbReference type="Pfam" id="PF01284">
    <property type="entry name" value="MARVEL"/>
    <property type="match status" value="1"/>
</dbReference>
<evidence type="ECO:0000256" key="3">
    <source>
        <dbReference type="ARBA" id="ARBA00022989"/>
    </source>
</evidence>
<keyword evidence="2 5" id="KW-0812">Transmembrane</keyword>
<evidence type="ECO:0000313" key="8">
    <source>
        <dbReference type="Proteomes" id="UP000250140"/>
    </source>
</evidence>
<gene>
    <name evidence="7" type="ORF">AOQ84DRAFT_299233</name>
</gene>
<feature type="transmembrane region" description="Helical" evidence="5">
    <location>
        <begin position="75"/>
        <end position="98"/>
    </location>
</feature>
<evidence type="ECO:0000256" key="1">
    <source>
        <dbReference type="ARBA" id="ARBA00004141"/>
    </source>
</evidence>
<accession>A0A8E2EUW4</accession>
<dbReference type="PANTHER" id="PTHR37451">
    <property type="entry name" value="MARVEL DOMAIN"/>
    <property type="match status" value="1"/>
</dbReference>
<proteinExistence type="predicted"/>
<feature type="transmembrane region" description="Helical" evidence="5">
    <location>
        <begin position="46"/>
        <end position="68"/>
    </location>
</feature>
<dbReference type="OrthoDB" id="2117453at2759"/>
<evidence type="ECO:0000256" key="5">
    <source>
        <dbReference type="SAM" id="Phobius"/>
    </source>
</evidence>
<feature type="domain" description="MARVEL" evidence="6">
    <location>
        <begin position="6"/>
        <end position="133"/>
    </location>
</feature>
<reference evidence="7 8" key="1">
    <citation type="journal article" date="2016" name="Nat. Commun.">
        <title>Ectomycorrhizal ecology is imprinted in the genome of the dominant symbiotic fungus Cenococcum geophilum.</title>
        <authorList>
            <consortium name="DOE Joint Genome Institute"/>
            <person name="Peter M."/>
            <person name="Kohler A."/>
            <person name="Ohm R.A."/>
            <person name="Kuo A."/>
            <person name="Krutzmann J."/>
            <person name="Morin E."/>
            <person name="Arend M."/>
            <person name="Barry K.W."/>
            <person name="Binder M."/>
            <person name="Choi C."/>
            <person name="Clum A."/>
            <person name="Copeland A."/>
            <person name="Grisel N."/>
            <person name="Haridas S."/>
            <person name="Kipfer T."/>
            <person name="LaButti K."/>
            <person name="Lindquist E."/>
            <person name="Lipzen A."/>
            <person name="Maire R."/>
            <person name="Meier B."/>
            <person name="Mihaltcheva S."/>
            <person name="Molinier V."/>
            <person name="Murat C."/>
            <person name="Poggeler S."/>
            <person name="Quandt C.A."/>
            <person name="Sperisen C."/>
            <person name="Tritt A."/>
            <person name="Tisserant E."/>
            <person name="Crous P.W."/>
            <person name="Henrissat B."/>
            <person name="Nehls U."/>
            <person name="Egli S."/>
            <person name="Spatafora J.W."/>
            <person name="Grigoriev I.V."/>
            <person name="Martin F.M."/>
        </authorList>
    </citation>
    <scope>NUCLEOTIDE SEQUENCE [LARGE SCALE GENOMIC DNA]</scope>
    <source>
        <strain evidence="7 8">CBS 207.34</strain>
    </source>
</reference>
<keyword evidence="3 5" id="KW-1133">Transmembrane helix</keyword>
<evidence type="ECO:0000259" key="6">
    <source>
        <dbReference type="Pfam" id="PF01284"/>
    </source>
</evidence>
<protein>
    <recommendedName>
        <fullName evidence="6">MARVEL domain-containing protein</fullName>
    </recommendedName>
</protein>
<dbReference type="Proteomes" id="UP000250140">
    <property type="component" value="Unassembled WGS sequence"/>
</dbReference>
<feature type="transmembrane region" description="Helical" evidence="5">
    <location>
        <begin position="118"/>
        <end position="139"/>
    </location>
</feature>